<dbReference type="AlphaFoldDB" id="A0A6J4R1P1"/>
<reference evidence="1" key="1">
    <citation type="submission" date="2020-02" db="EMBL/GenBank/DDBJ databases">
        <authorList>
            <person name="Meier V. D."/>
        </authorList>
    </citation>
    <scope>NUCLEOTIDE SEQUENCE</scope>
    <source>
        <strain evidence="1">AVDCRST_MAG28</strain>
    </source>
</reference>
<evidence type="ECO:0000313" key="1">
    <source>
        <dbReference type="EMBL" id="CAA9461644.1"/>
    </source>
</evidence>
<protein>
    <submittedName>
        <fullName evidence="1">Uncharacterized protein</fullName>
    </submittedName>
</protein>
<name>A0A6J4R1P1_9ACTN</name>
<proteinExistence type="predicted"/>
<gene>
    <name evidence="1" type="ORF">AVDCRST_MAG28-3374</name>
</gene>
<organism evidence="1">
    <name type="scientific">uncultured Rubrobacteraceae bacterium</name>
    <dbReference type="NCBI Taxonomy" id="349277"/>
    <lineage>
        <taxon>Bacteria</taxon>
        <taxon>Bacillati</taxon>
        <taxon>Actinomycetota</taxon>
        <taxon>Rubrobacteria</taxon>
        <taxon>Rubrobacterales</taxon>
        <taxon>Rubrobacteraceae</taxon>
        <taxon>environmental samples</taxon>
    </lineage>
</organism>
<dbReference type="EMBL" id="CADCVE010000087">
    <property type="protein sequence ID" value="CAA9461644.1"/>
    <property type="molecule type" value="Genomic_DNA"/>
</dbReference>
<accession>A0A6J4R1P1</accession>
<sequence>MTNKEAERVEVGPENTELRITGEEARTIASLLRYVVSLNTTVGLIQPERRLATPTHRAVELAALILEGKTFEEAAHEAETAWSGSLEEEHCRALELTRTNREALQTAMTGSLNPEQFAKYLEISQEQFLELIKSGMLTPAKVPKK</sequence>